<sequence length="606" mass="69005">MDLSQLQAEYRDLLNYSKELSVNENGDAVTLKIALKQANEAHTKALNRIAYLETEYSDVVPKKEFEEIQNELNETEALFRKLQERLNQLEAELASKRDEMLSLLSERDELNETLESLQRVSTPRPEWPRVANLVPGGRKRWQQLTTGMSSKEKLVIFSSELTGGGPQASLLQSQIGGLSSEEGQKKIPKFLEGCLPMTPHIKPKRDLLLLLEDIWLGRQKQLAEYLKDLGKGKRPKLPKFNEFLSKYLKNAFGVENMRKEWSLSIYLAGSLMTECGDIVRFRKIIDNEVESQLKFELLHDFKDLDDYLNVDEAYHWYLRSLTGRLFNQLRELANAIAIALTMSEEPTEVKHTQHEAQNTESQPKSTGCRLTTYQLSLVLAKLLDCEPQNPSVIRLVQAALVGNNEEWEDEGSYAMAAIPMDDVVCLEELFHQAPGEPLPHFAQSLVCYLEQGRKAIIDHIIVEIQRQKSSDGAPMMVTPNDVLEAMKIVRPELESIIGSSPNCFFLLEKRQESDKGKGTPRGDEYDLTICDLDETCATREEQALAWSRCTTANEEGRNYLVSTVHWLFQKDESNGPVNEKEMSLEVIERRLRGANIKPYNKLNAVT</sequence>
<feature type="coiled-coil region" evidence="1">
    <location>
        <begin position="35"/>
        <end position="120"/>
    </location>
</feature>
<keyword evidence="1" id="KW-0175">Coiled coil</keyword>
<evidence type="ECO:0000313" key="2">
    <source>
        <dbReference type="EMBL" id="VDN96271.1"/>
    </source>
</evidence>
<dbReference type="STRING" id="102285.A0A0R3T0Q1"/>
<accession>A0A0R3T0Q1</accession>
<dbReference type="WBParaSite" id="HNAJ_0000041101-mRNA-1">
    <property type="protein sequence ID" value="HNAJ_0000041101-mRNA-1"/>
    <property type="gene ID" value="HNAJ_0000041101"/>
</dbReference>
<reference evidence="4" key="1">
    <citation type="submission" date="2017-02" db="UniProtKB">
        <authorList>
            <consortium name="WormBaseParasite"/>
        </authorList>
    </citation>
    <scope>IDENTIFICATION</scope>
</reference>
<evidence type="ECO:0000313" key="3">
    <source>
        <dbReference type="Proteomes" id="UP000278807"/>
    </source>
</evidence>
<evidence type="ECO:0000313" key="4">
    <source>
        <dbReference type="WBParaSite" id="HNAJ_0000041101-mRNA-1"/>
    </source>
</evidence>
<reference evidence="2 3" key="2">
    <citation type="submission" date="2018-11" db="EMBL/GenBank/DDBJ databases">
        <authorList>
            <consortium name="Pathogen Informatics"/>
        </authorList>
    </citation>
    <scope>NUCLEOTIDE SEQUENCE [LARGE SCALE GENOMIC DNA]</scope>
</reference>
<protein>
    <submittedName>
        <fullName evidence="4">TSNAXIP1_N domain-containing protein</fullName>
    </submittedName>
</protein>
<dbReference type="Proteomes" id="UP000278807">
    <property type="component" value="Unassembled WGS sequence"/>
</dbReference>
<dbReference type="EMBL" id="UZAE01000103">
    <property type="protein sequence ID" value="VDN96271.1"/>
    <property type="molecule type" value="Genomic_DNA"/>
</dbReference>
<dbReference type="AlphaFoldDB" id="A0A0R3T0Q1"/>
<gene>
    <name evidence="2" type="ORF">HNAJ_LOCUS412</name>
</gene>
<evidence type="ECO:0000256" key="1">
    <source>
        <dbReference type="SAM" id="Coils"/>
    </source>
</evidence>
<name>A0A0R3T0Q1_RODNA</name>
<proteinExistence type="predicted"/>
<keyword evidence="3" id="KW-1185">Reference proteome</keyword>
<organism evidence="4">
    <name type="scientific">Rodentolepis nana</name>
    <name type="common">Dwarf tapeworm</name>
    <name type="synonym">Hymenolepis nana</name>
    <dbReference type="NCBI Taxonomy" id="102285"/>
    <lineage>
        <taxon>Eukaryota</taxon>
        <taxon>Metazoa</taxon>
        <taxon>Spiralia</taxon>
        <taxon>Lophotrochozoa</taxon>
        <taxon>Platyhelminthes</taxon>
        <taxon>Cestoda</taxon>
        <taxon>Eucestoda</taxon>
        <taxon>Cyclophyllidea</taxon>
        <taxon>Hymenolepididae</taxon>
        <taxon>Rodentolepis</taxon>
    </lineage>
</organism>
<dbReference type="OrthoDB" id="261426at2759"/>